<comment type="caution">
    <text evidence="3">The sequence shown here is derived from an EMBL/GenBank/DDBJ whole genome shotgun (WGS) entry which is preliminary data.</text>
</comment>
<evidence type="ECO:0000313" key="4">
    <source>
        <dbReference type="Proteomes" id="UP001158067"/>
    </source>
</evidence>
<sequence>MFCFYPKLEHSCGNVQHCPHLGGAALGTLVQIANHSEQTREDSLRTIRVLEKRNSELLHCVVDLESQLAQAKLELKLERQNRFATGKQRKSGGESSEQDTAVPPTESSAKKRGAPVGHPGWFRPTQAEFDWEIKVPAPKRCPHCKASTRVLANVDPGQHLQEDIVEGVYRVVLYRHPACRCDACDCLVERPGRGELLNSRIGPNLRAKAVYLRNVIGISYRKVPRAIEELFHIRFTPAALNGFESCLADLAQPIVQDIVKKLSSSDGAVHADETYWTLDGERAYYWVHGDEKFIHFQFDTSRAGVVSRNLLGDDFTGTLVTDCYSGYFAHVAGAKQKCLAYIARTARDWQKLTSEGTADYQFFENIREFVSRGCRLHRQRQSGKLTKKKMATEKAWLEARLEYLATCDNEHEKAVTLQGRLLRHYSEWLVFVDDARVPPTNNLAERSLRPMVVLRKITFGHRSEGGAQRMATLMSVSETARRHGHRASDIYFELLTRPPNKVLERLYSGN</sequence>
<dbReference type="Pfam" id="PF03050">
    <property type="entry name" value="DDE_Tnp_IS66"/>
    <property type="match status" value="1"/>
</dbReference>
<evidence type="ECO:0000259" key="2">
    <source>
        <dbReference type="Pfam" id="PF03050"/>
    </source>
</evidence>
<evidence type="ECO:0000313" key="3">
    <source>
        <dbReference type="EMBL" id="SMP80320.1"/>
    </source>
</evidence>
<dbReference type="InterPro" id="IPR052344">
    <property type="entry name" value="Transposase-related"/>
</dbReference>
<protein>
    <submittedName>
        <fullName evidence="3">Transposase IS66 family protein</fullName>
    </submittedName>
</protein>
<dbReference type="NCBIfam" id="NF033517">
    <property type="entry name" value="transpos_IS66"/>
    <property type="match status" value="1"/>
</dbReference>
<evidence type="ECO:0000256" key="1">
    <source>
        <dbReference type="SAM" id="MobiDB-lite"/>
    </source>
</evidence>
<accession>A0ABY1QX00</accession>
<dbReference type="PANTHER" id="PTHR33678">
    <property type="entry name" value="BLL1576 PROTEIN"/>
    <property type="match status" value="1"/>
</dbReference>
<reference evidence="3 4" key="1">
    <citation type="submission" date="2017-05" db="EMBL/GenBank/DDBJ databases">
        <authorList>
            <person name="Varghese N."/>
            <person name="Submissions S."/>
        </authorList>
    </citation>
    <scope>NUCLEOTIDE SEQUENCE [LARGE SCALE GENOMIC DNA]</scope>
    <source>
        <strain evidence="3 4">DSM 25457</strain>
    </source>
</reference>
<proteinExistence type="predicted"/>
<dbReference type="PANTHER" id="PTHR33678:SF2">
    <property type="match status" value="1"/>
</dbReference>
<organism evidence="3 4">
    <name type="scientific">Neorhodopirellula lusitana</name>
    <dbReference type="NCBI Taxonomy" id="445327"/>
    <lineage>
        <taxon>Bacteria</taxon>
        <taxon>Pseudomonadati</taxon>
        <taxon>Planctomycetota</taxon>
        <taxon>Planctomycetia</taxon>
        <taxon>Pirellulales</taxon>
        <taxon>Pirellulaceae</taxon>
        <taxon>Neorhodopirellula</taxon>
    </lineage>
</organism>
<feature type="region of interest" description="Disordered" evidence="1">
    <location>
        <begin position="83"/>
        <end position="122"/>
    </location>
</feature>
<gene>
    <name evidence="3" type="ORF">SAMN06265222_1501</name>
</gene>
<dbReference type="Proteomes" id="UP001158067">
    <property type="component" value="Unassembled WGS sequence"/>
</dbReference>
<feature type="domain" description="Transposase IS66 central" evidence="2">
    <location>
        <begin position="199"/>
        <end position="468"/>
    </location>
</feature>
<dbReference type="EMBL" id="FXUG01000050">
    <property type="protein sequence ID" value="SMP80320.1"/>
    <property type="molecule type" value="Genomic_DNA"/>
</dbReference>
<keyword evidence="4" id="KW-1185">Reference proteome</keyword>
<name>A0ABY1QX00_9BACT</name>
<dbReference type="InterPro" id="IPR004291">
    <property type="entry name" value="Transposase_IS66_central"/>
</dbReference>